<dbReference type="Proteomes" id="UP000585474">
    <property type="component" value="Unassembled WGS sequence"/>
</dbReference>
<dbReference type="Gene3D" id="1.10.630.10">
    <property type="entry name" value="Cytochrome P450"/>
    <property type="match status" value="1"/>
</dbReference>
<dbReference type="OrthoDB" id="1372046at2759"/>
<evidence type="ECO:0000256" key="4">
    <source>
        <dbReference type="ARBA" id="ARBA00022989"/>
    </source>
</evidence>
<evidence type="ECO:0000256" key="3">
    <source>
        <dbReference type="ARBA" id="ARBA00022723"/>
    </source>
</evidence>
<dbReference type="Pfam" id="PF00067">
    <property type="entry name" value="p450"/>
    <property type="match status" value="2"/>
</dbReference>
<evidence type="ECO:0000256" key="1">
    <source>
        <dbReference type="ARBA" id="ARBA00004167"/>
    </source>
</evidence>
<keyword evidence="4 9" id="KW-1133">Transmembrane helix</keyword>
<evidence type="ECO:0000256" key="8">
    <source>
        <dbReference type="RuleBase" id="RU000461"/>
    </source>
</evidence>
<dbReference type="InterPro" id="IPR002401">
    <property type="entry name" value="Cyt_P450_E_grp-I"/>
</dbReference>
<keyword evidence="8" id="KW-0503">Monooxygenase</keyword>
<evidence type="ECO:0000256" key="6">
    <source>
        <dbReference type="ARBA" id="ARBA00023004"/>
    </source>
</evidence>
<keyword evidence="7 8" id="KW-0349">Heme</keyword>
<dbReference type="InterPro" id="IPR036396">
    <property type="entry name" value="Cyt_P450_sf"/>
</dbReference>
<keyword evidence="11" id="KW-1185">Reference proteome</keyword>
<dbReference type="PANTHER" id="PTHR24286">
    <property type="entry name" value="CYTOCHROME P450 26"/>
    <property type="match status" value="1"/>
</dbReference>
<keyword evidence="2 9" id="KW-0812">Transmembrane</keyword>
<evidence type="ECO:0000256" key="9">
    <source>
        <dbReference type="SAM" id="Phobius"/>
    </source>
</evidence>
<dbReference type="PRINTS" id="PR00463">
    <property type="entry name" value="EP450I"/>
</dbReference>
<dbReference type="SUPFAM" id="SSF48264">
    <property type="entry name" value="Cytochrome P450"/>
    <property type="match status" value="1"/>
</dbReference>
<dbReference type="GO" id="GO:0016125">
    <property type="term" value="P:sterol metabolic process"/>
    <property type="evidence" value="ECO:0007669"/>
    <property type="project" value="TreeGrafter"/>
</dbReference>
<dbReference type="GO" id="GO:0004497">
    <property type="term" value="F:monooxygenase activity"/>
    <property type="evidence" value="ECO:0007669"/>
    <property type="project" value="UniProtKB-KW"/>
</dbReference>
<dbReference type="GO" id="GO:0016020">
    <property type="term" value="C:membrane"/>
    <property type="evidence" value="ECO:0007669"/>
    <property type="project" value="UniProtKB-SubCell"/>
</dbReference>
<dbReference type="GO" id="GO:0020037">
    <property type="term" value="F:heme binding"/>
    <property type="evidence" value="ECO:0007669"/>
    <property type="project" value="InterPro"/>
</dbReference>
<comment type="caution">
    <text evidence="10">The sequence shown here is derived from an EMBL/GenBank/DDBJ whole genome shotgun (WGS) entry which is preliminary data.</text>
</comment>
<dbReference type="InterPro" id="IPR017972">
    <property type="entry name" value="Cyt_P450_CS"/>
</dbReference>
<keyword evidence="3 7" id="KW-0479">Metal-binding</keyword>
<evidence type="ECO:0000256" key="7">
    <source>
        <dbReference type="PIRSR" id="PIRSR602401-1"/>
    </source>
</evidence>
<feature type="binding site" description="axial binding residue" evidence="7">
    <location>
        <position position="471"/>
    </location>
    <ligand>
        <name>heme</name>
        <dbReference type="ChEBI" id="CHEBI:30413"/>
    </ligand>
    <ligandPart>
        <name>Fe</name>
        <dbReference type="ChEBI" id="CHEBI:18248"/>
    </ligandPart>
</feature>
<evidence type="ECO:0000256" key="5">
    <source>
        <dbReference type="ARBA" id="ARBA00023002"/>
    </source>
</evidence>
<dbReference type="PRINTS" id="PR00385">
    <property type="entry name" value="P450"/>
</dbReference>
<sequence>MVAEHLLLLSLLFGAILFLSFFSLHYLIYKCKHKPTVPNIVQANFPTPPGRKGWPLVGETLDFFSDLRNGTIHKFITDRRNKYRSKVFRTSLIGHPMVIFCGAEGNKFLFSNENKLVQIWWPASIDKIFPKSHNKPNNEDFVKVRKMLSAFLKPDALQKFVSTVDTIMKQHMQTDWIHREQVQVSVLVSKLTLALACRLFLSIDEPRVFDRIAKPIKDISAGMLSIAVNFPGTNFNRALKASKMIREELEVMIRHRKIDLSEKRASSTQDILSHMLLAADESGRFFKEADIASYLVGLLHGGYGTLNAALTFIMKYLAEFPDVYHQVQIEQMEIAKSKELNEMLNWDDLRKMRYTWNAVNEVLRLMPPIFGAFREAITEFNYGGHMIPKGWKCHLSRFQTDLRLDYQLSLEEGTVAIDDSPSCMQLHWNAYSTHRNSEYFPNPEKFDPSRFEGDGPAPYTFVPFGGGPRMCPGNEYTRMVILVFIHNVVMKFRWEKLLPDEKVVIDPHPRPTQGLPIRLHPHKP</sequence>
<protein>
    <submittedName>
        <fullName evidence="10">Cytochrome P450, family 716, subfamily A, polypeptide 1</fullName>
    </submittedName>
</protein>
<comment type="similarity">
    <text evidence="8">Belongs to the cytochrome P450 family.</text>
</comment>
<name>A0A7J0F5L6_9ERIC</name>
<dbReference type="AlphaFoldDB" id="A0A7J0F5L6"/>
<dbReference type="PANTHER" id="PTHR24286:SF366">
    <property type="entry name" value="BETA-AMYRIN 28-OXIDASE"/>
    <property type="match status" value="1"/>
</dbReference>
<feature type="transmembrane region" description="Helical" evidence="9">
    <location>
        <begin position="6"/>
        <end position="29"/>
    </location>
</feature>
<dbReference type="GO" id="GO:0005506">
    <property type="term" value="F:iron ion binding"/>
    <property type="evidence" value="ECO:0007669"/>
    <property type="project" value="InterPro"/>
</dbReference>
<dbReference type="EMBL" id="BJWL01000009">
    <property type="protein sequence ID" value="GFY94005.1"/>
    <property type="molecule type" value="Genomic_DNA"/>
</dbReference>
<keyword evidence="6 7" id="KW-0408">Iron</keyword>
<comment type="cofactor">
    <cofactor evidence="7">
        <name>heme</name>
        <dbReference type="ChEBI" id="CHEBI:30413"/>
    </cofactor>
</comment>
<dbReference type="GO" id="GO:0016705">
    <property type="term" value="F:oxidoreductase activity, acting on paired donors, with incorporation or reduction of molecular oxygen"/>
    <property type="evidence" value="ECO:0007669"/>
    <property type="project" value="InterPro"/>
</dbReference>
<dbReference type="PROSITE" id="PS00086">
    <property type="entry name" value="CYTOCHROME_P450"/>
    <property type="match status" value="1"/>
</dbReference>
<accession>A0A7J0F5L6</accession>
<keyword evidence="9" id="KW-0472">Membrane</keyword>
<organism evidence="10 11">
    <name type="scientific">Actinidia rufa</name>
    <dbReference type="NCBI Taxonomy" id="165716"/>
    <lineage>
        <taxon>Eukaryota</taxon>
        <taxon>Viridiplantae</taxon>
        <taxon>Streptophyta</taxon>
        <taxon>Embryophyta</taxon>
        <taxon>Tracheophyta</taxon>
        <taxon>Spermatophyta</taxon>
        <taxon>Magnoliopsida</taxon>
        <taxon>eudicotyledons</taxon>
        <taxon>Gunneridae</taxon>
        <taxon>Pentapetalae</taxon>
        <taxon>asterids</taxon>
        <taxon>Ericales</taxon>
        <taxon>Actinidiaceae</taxon>
        <taxon>Actinidia</taxon>
    </lineage>
</organism>
<proteinExistence type="inferred from homology"/>
<gene>
    <name evidence="10" type="ORF">Acr_09g0004510</name>
</gene>
<reference evidence="10 11" key="1">
    <citation type="submission" date="2019-07" db="EMBL/GenBank/DDBJ databases">
        <title>De Novo Assembly of kiwifruit Actinidia rufa.</title>
        <authorList>
            <person name="Sugita-Konishi S."/>
            <person name="Sato K."/>
            <person name="Mori E."/>
            <person name="Abe Y."/>
            <person name="Kisaki G."/>
            <person name="Hamano K."/>
            <person name="Suezawa K."/>
            <person name="Otani M."/>
            <person name="Fukuda T."/>
            <person name="Manabe T."/>
            <person name="Gomi K."/>
            <person name="Tabuchi M."/>
            <person name="Akimitsu K."/>
            <person name="Kataoka I."/>
        </authorList>
    </citation>
    <scope>NUCLEOTIDE SEQUENCE [LARGE SCALE GENOMIC DNA]</scope>
    <source>
        <strain evidence="11">cv. Fuchu</strain>
    </source>
</reference>
<evidence type="ECO:0000256" key="2">
    <source>
        <dbReference type="ARBA" id="ARBA00022692"/>
    </source>
</evidence>
<evidence type="ECO:0000313" key="11">
    <source>
        <dbReference type="Proteomes" id="UP000585474"/>
    </source>
</evidence>
<comment type="subcellular location">
    <subcellularLocation>
        <location evidence="1">Membrane</location>
        <topology evidence="1">Single-pass membrane protein</topology>
    </subcellularLocation>
</comment>
<dbReference type="CDD" id="cd11043">
    <property type="entry name" value="CYP90-like"/>
    <property type="match status" value="1"/>
</dbReference>
<evidence type="ECO:0000313" key="10">
    <source>
        <dbReference type="EMBL" id="GFY94005.1"/>
    </source>
</evidence>
<keyword evidence="5 8" id="KW-0560">Oxidoreductase</keyword>
<dbReference type="InterPro" id="IPR001128">
    <property type="entry name" value="Cyt_P450"/>
</dbReference>